<name>A0A3D8Y363_9BACT</name>
<dbReference type="OrthoDB" id="9801263at2"/>
<reference evidence="2 3" key="1">
    <citation type="submission" date="2018-07" db="EMBL/GenBank/DDBJ databases">
        <title>Dyadobacter roseus sp. nov., isolated from rose rhizosphere soil.</title>
        <authorList>
            <person name="Chen L."/>
        </authorList>
    </citation>
    <scope>NUCLEOTIDE SEQUENCE [LARGE SCALE GENOMIC DNA]</scope>
    <source>
        <strain evidence="2 3">RS19</strain>
    </source>
</reference>
<dbReference type="InterPro" id="IPR041527">
    <property type="entry name" value="YhcG_N"/>
</dbReference>
<evidence type="ECO:0000313" key="3">
    <source>
        <dbReference type="Proteomes" id="UP000256373"/>
    </source>
</evidence>
<dbReference type="PANTHER" id="PTHR30547:SF5">
    <property type="entry name" value="NUCLEASE YHCG-RELATED"/>
    <property type="match status" value="1"/>
</dbReference>
<dbReference type="EMBL" id="QNUL01000039">
    <property type="protein sequence ID" value="REA56411.1"/>
    <property type="molecule type" value="Genomic_DNA"/>
</dbReference>
<dbReference type="InterPro" id="IPR053148">
    <property type="entry name" value="PD-DEXK-like_domain"/>
</dbReference>
<dbReference type="Proteomes" id="UP000256373">
    <property type="component" value="Unassembled WGS sequence"/>
</dbReference>
<sequence>MQTLSESLQSEFGKGFSRRNLEQTSTFYLQYPIPQTLSAELDIEDSLDSIRKTPVFRLSWSHYLNLISIKNIEQRRFYEIESIENNWSIRELKRQYD</sequence>
<dbReference type="AlphaFoldDB" id="A0A3D8Y363"/>
<dbReference type="Pfam" id="PF17761">
    <property type="entry name" value="DUF1016_N"/>
    <property type="match status" value="1"/>
</dbReference>
<feature type="domain" description="YhcG N-terminal" evidence="1">
    <location>
        <begin position="2"/>
        <end position="96"/>
    </location>
</feature>
<comment type="caution">
    <text evidence="2">The sequence shown here is derived from an EMBL/GenBank/DDBJ whole genome shotgun (WGS) entry which is preliminary data.</text>
</comment>
<gene>
    <name evidence="2" type="ORF">DSL64_26820</name>
</gene>
<organism evidence="2 3">
    <name type="scientific">Dyadobacter luteus</name>
    <dbReference type="NCBI Taxonomy" id="2259619"/>
    <lineage>
        <taxon>Bacteria</taxon>
        <taxon>Pseudomonadati</taxon>
        <taxon>Bacteroidota</taxon>
        <taxon>Cytophagia</taxon>
        <taxon>Cytophagales</taxon>
        <taxon>Spirosomataceae</taxon>
        <taxon>Dyadobacter</taxon>
    </lineage>
</organism>
<dbReference type="PANTHER" id="PTHR30547">
    <property type="entry name" value="UNCHARACTERIZED PROTEIN YHCG-RELATED"/>
    <property type="match status" value="1"/>
</dbReference>
<protein>
    <recommendedName>
        <fullName evidence="1">YhcG N-terminal domain-containing protein</fullName>
    </recommendedName>
</protein>
<proteinExistence type="predicted"/>
<evidence type="ECO:0000259" key="1">
    <source>
        <dbReference type="Pfam" id="PF17761"/>
    </source>
</evidence>
<keyword evidence="3" id="KW-1185">Reference proteome</keyword>
<evidence type="ECO:0000313" key="2">
    <source>
        <dbReference type="EMBL" id="REA56411.1"/>
    </source>
</evidence>
<accession>A0A3D8Y363</accession>